<dbReference type="AlphaFoldDB" id="A0A1R1I834"/>
<sequence>MSGRGSSTATCFGKIPSRGDFVKGAGQHRLINVLDQWVSLAMEHLSENPRWKIAYDSACAVDFAFVGARSRLSVVGHLRPSSDSSGRRFPFIAAATVERDDSLMFRCAPAGMGYSFGSLARICESGVKGADVSQLLSELDTVDCANDFEMAIQADPLGNFVRRTTLGSLAGMLGFSSCASLRRSILAIGLLMRPVLGQGELAISRDVYLPLPADERNRNLVAAFWIYLVTAFFRKTAVEAQFIMERRTQSPKLLIGFNGSSSTTLLTALAPDSVAERVISLVDPEWIDDQPEVTGEYGIAKLSAYLEQPGITLEQGIKTFREIFLGE</sequence>
<evidence type="ECO:0000313" key="1">
    <source>
        <dbReference type="EMBL" id="OMG54912.1"/>
    </source>
</evidence>
<name>A0A1R1I834_9RHOO</name>
<organism evidence="1 2">
    <name type="scientific">Azonexus hydrophilus</name>
    <dbReference type="NCBI Taxonomy" id="418702"/>
    <lineage>
        <taxon>Bacteria</taxon>
        <taxon>Pseudomonadati</taxon>
        <taxon>Pseudomonadota</taxon>
        <taxon>Betaproteobacteria</taxon>
        <taxon>Rhodocyclales</taxon>
        <taxon>Azonexaceae</taxon>
        <taxon>Azonexus</taxon>
    </lineage>
</organism>
<dbReference type="InterPro" id="IPR017748">
    <property type="entry name" value="TagF"/>
</dbReference>
<evidence type="ECO:0000313" key="2">
    <source>
        <dbReference type="Proteomes" id="UP000187526"/>
    </source>
</evidence>
<accession>A0A1R1I834</accession>
<dbReference type="OrthoDB" id="9801841at2"/>
<gene>
    <name evidence="1" type="ORF">BJN45_07030</name>
</gene>
<proteinExistence type="predicted"/>
<dbReference type="Gene3D" id="3.40.1730.10">
    <property type="entry name" value="pa0076 domain"/>
    <property type="match status" value="1"/>
</dbReference>
<dbReference type="Pfam" id="PF09867">
    <property type="entry name" value="TagF_N"/>
    <property type="match status" value="1"/>
</dbReference>
<protein>
    <submittedName>
        <fullName evidence="1">Type VI secretion-associated protein</fullName>
    </submittedName>
</protein>
<dbReference type="Proteomes" id="UP000187526">
    <property type="component" value="Unassembled WGS sequence"/>
</dbReference>
<dbReference type="NCBIfam" id="TIGR03373">
    <property type="entry name" value="VI_minor_4"/>
    <property type="match status" value="1"/>
</dbReference>
<dbReference type="InterPro" id="IPR038225">
    <property type="entry name" value="TagF_sf"/>
</dbReference>
<dbReference type="STRING" id="418702.BJN45_07030"/>
<dbReference type="EMBL" id="MTHD01000002">
    <property type="protein sequence ID" value="OMG54912.1"/>
    <property type="molecule type" value="Genomic_DNA"/>
</dbReference>
<comment type="caution">
    <text evidence="1">The sequence shown here is derived from an EMBL/GenBank/DDBJ whole genome shotgun (WGS) entry which is preliminary data.</text>
</comment>
<keyword evidence="2" id="KW-1185">Reference proteome</keyword>
<reference evidence="1 2" key="1">
    <citation type="submission" date="2016-10" db="EMBL/GenBank/DDBJ databases">
        <title>Alkaliphiles isolated from bioreactors.</title>
        <authorList>
            <person name="Salah Z."/>
            <person name="Rout S.P."/>
            <person name="Humphreys P.N."/>
        </authorList>
    </citation>
    <scope>NUCLEOTIDE SEQUENCE [LARGE SCALE GENOMIC DNA]</scope>
    <source>
        <strain evidence="1 2">ZS02</strain>
    </source>
</reference>
<dbReference type="RefSeq" id="WP_076093429.1">
    <property type="nucleotide sequence ID" value="NZ_MTHD01000002.1"/>
</dbReference>